<dbReference type="PANTHER" id="PTHR39321:SF3">
    <property type="entry name" value="PHOSPHOPANTETHEINE ADENYLYLTRANSFERASE"/>
    <property type="match status" value="1"/>
</dbReference>
<dbReference type="RefSeq" id="WP_016185669.1">
    <property type="nucleotide sequence ID" value="NZ_ASWO01000005.1"/>
</dbReference>
<dbReference type="STRING" id="1140003.OMY_01217"/>
<keyword evidence="8 10" id="KW-0520">NAD</keyword>
<protein>
    <recommendedName>
        <fullName evidence="10">Probable nicotinate-nucleotide adenylyltransferase</fullName>
        <ecNumber evidence="10">2.7.7.18</ecNumber>
    </recommendedName>
    <alternativeName>
        <fullName evidence="10">Deamido-NAD(+) diphosphorylase</fullName>
    </alternativeName>
    <alternativeName>
        <fullName evidence="10">Deamido-NAD(+) pyrophosphorylase</fullName>
    </alternativeName>
    <alternativeName>
        <fullName evidence="10">Nicotinate mononucleotide adenylyltransferase</fullName>
        <shortName evidence="10">NaMN adenylyltransferase</shortName>
    </alternativeName>
</protein>
<comment type="similarity">
    <text evidence="10">Belongs to the NadD family.</text>
</comment>
<dbReference type="OrthoDB" id="5295945at2"/>
<evidence type="ECO:0000256" key="8">
    <source>
        <dbReference type="ARBA" id="ARBA00023027"/>
    </source>
</evidence>
<accession>S0KQP3</accession>
<dbReference type="PANTHER" id="PTHR39321">
    <property type="entry name" value="NICOTINATE-NUCLEOTIDE ADENYLYLTRANSFERASE-RELATED"/>
    <property type="match status" value="1"/>
</dbReference>
<dbReference type="EMBL" id="ASWO01000005">
    <property type="protein sequence ID" value="EOT83738.1"/>
    <property type="molecule type" value="Genomic_DNA"/>
</dbReference>
<comment type="caution">
    <text evidence="12">The sequence shown here is derived from an EMBL/GenBank/DDBJ whole genome shotgun (WGS) entry which is preliminary data.</text>
</comment>
<feature type="domain" description="Cytidyltransferase-like" evidence="11">
    <location>
        <begin position="26"/>
        <end position="181"/>
    </location>
</feature>
<keyword evidence="3 10" id="KW-0662">Pyridine nucleotide biosynthesis</keyword>
<dbReference type="Gene3D" id="3.40.50.620">
    <property type="entry name" value="HUPs"/>
    <property type="match status" value="1"/>
</dbReference>
<dbReference type="NCBIfam" id="NF000841">
    <property type="entry name" value="PRK00071.1-4"/>
    <property type="match status" value="1"/>
</dbReference>
<evidence type="ECO:0000256" key="2">
    <source>
        <dbReference type="ARBA" id="ARBA00005019"/>
    </source>
</evidence>
<dbReference type="PATRIC" id="fig|1140003.3.peg.1174"/>
<reference evidence="12 13" key="1">
    <citation type="submission" date="2013-03" db="EMBL/GenBank/DDBJ databases">
        <title>The Genome Sequence of Enterococcus sulfureus ATCC_49903 (PacBio/Illumina hybrid assembly).</title>
        <authorList>
            <consortium name="The Broad Institute Genomics Platform"/>
            <consortium name="The Broad Institute Genome Sequencing Center for Infectious Disease"/>
            <person name="Earl A."/>
            <person name="Russ C."/>
            <person name="Gilmore M."/>
            <person name="Surin D."/>
            <person name="Walker B."/>
            <person name="Young S."/>
            <person name="Zeng Q."/>
            <person name="Gargeya S."/>
            <person name="Fitzgerald M."/>
            <person name="Haas B."/>
            <person name="Abouelleil A."/>
            <person name="Allen A.W."/>
            <person name="Alvarado L."/>
            <person name="Arachchi H.M."/>
            <person name="Berlin A.M."/>
            <person name="Chapman S.B."/>
            <person name="Gainer-Dewar J."/>
            <person name="Goldberg J."/>
            <person name="Griggs A."/>
            <person name="Gujja S."/>
            <person name="Hansen M."/>
            <person name="Howarth C."/>
            <person name="Imamovic A."/>
            <person name="Ireland A."/>
            <person name="Larimer J."/>
            <person name="McCowan C."/>
            <person name="Murphy C."/>
            <person name="Pearson M."/>
            <person name="Poon T.W."/>
            <person name="Priest M."/>
            <person name="Roberts A."/>
            <person name="Saif S."/>
            <person name="Shea T."/>
            <person name="Sisk P."/>
            <person name="Sykes S."/>
            <person name="Wortman J."/>
            <person name="Nusbaum C."/>
            <person name="Birren B."/>
        </authorList>
    </citation>
    <scope>NUCLEOTIDE SEQUENCE [LARGE SCALE GENOMIC DNA]</scope>
    <source>
        <strain evidence="12 13">ATCC 49903</strain>
    </source>
</reference>
<dbReference type="eggNOG" id="COG1057">
    <property type="taxonomic scope" value="Bacteria"/>
</dbReference>
<comment type="pathway">
    <text evidence="2 10">Cofactor biosynthesis; NAD(+) biosynthesis; deamido-NAD(+) from nicotinate D-ribonucleotide: step 1/1.</text>
</comment>
<dbReference type="GO" id="GO:0004515">
    <property type="term" value="F:nicotinate-nucleotide adenylyltransferase activity"/>
    <property type="evidence" value="ECO:0007669"/>
    <property type="project" value="UniProtKB-UniRule"/>
</dbReference>
<evidence type="ECO:0000256" key="4">
    <source>
        <dbReference type="ARBA" id="ARBA00022679"/>
    </source>
</evidence>
<keyword evidence="7 10" id="KW-0067">ATP-binding</keyword>
<name>S0KQP3_9ENTE</name>
<dbReference type="NCBIfam" id="NF000840">
    <property type="entry name" value="PRK00071.1-3"/>
    <property type="match status" value="1"/>
</dbReference>
<dbReference type="EC" id="2.7.7.18" evidence="10"/>
<dbReference type="GO" id="GO:0009435">
    <property type="term" value="P:NAD+ biosynthetic process"/>
    <property type="evidence" value="ECO:0007669"/>
    <property type="project" value="UniProtKB-UniRule"/>
</dbReference>
<evidence type="ECO:0000256" key="6">
    <source>
        <dbReference type="ARBA" id="ARBA00022741"/>
    </source>
</evidence>
<dbReference type="NCBIfam" id="TIGR00482">
    <property type="entry name" value="nicotinate (nicotinamide) nucleotide adenylyltransferase"/>
    <property type="match status" value="1"/>
</dbReference>
<keyword evidence="6 10" id="KW-0547">Nucleotide-binding</keyword>
<evidence type="ECO:0000259" key="11">
    <source>
        <dbReference type="Pfam" id="PF01467"/>
    </source>
</evidence>
<keyword evidence="5 10" id="KW-0548">Nucleotidyltransferase</keyword>
<evidence type="ECO:0000313" key="13">
    <source>
        <dbReference type="Proteomes" id="UP000015961"/>
    </source>
</evidence>
<dbReference type="InterPro" id="IPR005248">
    <property type="entry name" value="NadD/NMNAT"/>
</dbReference>
<evidence type="ECO:0000256" key="3">
    <source>
        <dbReference type="ARBA" id="ARBA00022642"/>
    </source>
</evidence>
<dbReference type="CDD" id="cd02165">
    <property type="entry name" value="NMNAT"/>
    <property type="match status" value="1"/>
</dbReference>
<evidence type="ECO:0000256" key="1">
    <source>
        <dbReference type="ARBA" id="ARBA00002324"/>
    </source>
</evidence>
<dbReference type="InterPro" id="IPR014729">
    <property type="entry name" value="Rossmann-like_a/b/a_fold"/>
</dbReference>
<evidence type="ECO:0000256" key="5">
    <source>
        <dbReference type="ARBA" id="ARBA00022695"/>
    </source>
</evidence>
<evidence type="ECO:0000313" key="12">
    <source>
        <dbReference type="EMBL" id="EOT83738.1"/>
    </source>
</evidence>
<dbReference type="Proteomes" id="UP000015961">
    <property type="component" value="Unassembled WGS sequence"/>
</dbReference>
<dbReference type="Pfam" id="PF01467">
    <property type="entry name" value="CTP_transf_like"/>
    <property type="match status" value="1"/>
</dbReference>
<evidence type="ECO:0000256" key="9">
    <source>
        <dbReference type="ARBA" id="ARBA00048721"/>
    </source>
</evidence>
<comment type="function">
    <text evidence="1 10">Catalyzes the reversible adenylation of nicotinate mononucleotide (NaMN) to nicotinic acid adenine dinucleotide (NaAD).</text>
</comment>
<dbReference type="InterPro" id="IPR004821">
    <property type="entry name" value="Cyt_trans-like"/>
</dbReference>
<comment type="catalytic activity">
    <reaction evidence="9 10">
        <text>nicotinate beta-D-ribonucleotide + ATP + H(+) = deamido-NAD(+) + diphosphate</text>
        <dbReference type="Rhea" id="RHEA:22860"/>
        <dbReference type="ChEBI" id="CHEBI:15378"/>
        <dbReference type="ChEBI" id="CHEBI:30616"/>
        <dbReference type="ChEBI" id="CHEBI:33019"/>
        <dbReference type="ChEBI" id="CHEBI:57502"/>
        <dbReference type="ChEBI" id="CHEBI:58437"/>
        <dbReference type="EC" id="2.7.7.18"/>
    </reaction>
</comment>
<keyword evidence="13" id="KW-1185">Reference proteome</keyword>
<proteinExistence type="inferred from homology"/>
<organism evidence="12 13">
    <name type="scientific">Enterococcus sulfureus ATCC 49903</name>
    <dbReference type="NCBI Taxonomy" id="1140003"/>
    <lineage>
        <taxon>Bacteria</taxon>
        <taxon>Bacillati</taxon>
        <taxon>Bacillota</taxon>
        <taxon>Bacilli</taxon>
        <taxon>Lactobacillales</taxon>
        <taxon>Enterococcaceae</taxon>
        <taxon>Enterococcus</taxon>
    </lineage>
</organism>
<dbReference type="UniPathway" id="UPA00253">
    <property type="reaction ID" value="UER00332"/>
</dbReference>
<dbReference type="GO" id="GO:0005524">
    <property type="term" value="F:ATP binding"/>
    <property type="evidence" value="ECO:0007669"/>
    <property type="project" value="UniProtKB-KW"/>
</dbReference>
<evidence type="ECO:0000256" key="10">
    <source>
        <dbReference type="HAMAP-Rule" id="MF_00244"/>
    </source>
</evidence>
<dbReference type="HAMAP" id="MF_00244">
    <property type="entry name" value="NaMN_adenylyltr"/>
    <property type="match status" value="1"/>
</dbReference>
<dbReference type="SUPFAM" id="SSF52374">
    <property type="entry name" value="Nucleotidylyl transferase"/>
    <property type="match status" value="1"/>
</dbReference>
<keyword evidence="4 10" id="KW-0808">Transferase</keyword>
<dbReference type="AlphaFoldDB" id="S0KQP3"/>
<evidence type="ECO:0000256" key="7">
    <source>
        <dbReference type="ARBA" id="ARBA00022840"/>
    </source>
</evidence>
<gene>
    <name evidence="10" type="primary">nadD</name>
    <name evidence="12" type="ORF">I573_01463</name>
</gene>
<sequence>MYSALWTHSQVQPVIKSTSSRKQVGILGGNFNPVHLAHLTVADQVGHALGLDQVYLMPEAIPPHVDTKTTIDAKHRLAMLELAIAENDLLAIEPFELNQGGVNYTYETMRQLIKDHPDTDYYFIIGGDMVEYLPKWKNIDELIQLVHFVGIKRPGYKTTSDYPIIWIDVPLLDISSSMLRKKIKEGCSTNYLLPQAVKAYIEKEGLYLD</sequence>